<dbReference type="GO" id="GO:0005634">
    <property type="term" value="C:nucleus"/>
    <property type="evidence" value="ECO:0007669"/>
    <property type="project" value="TreeGrafter"/>
</dbReference>
<gene>
    <name evidence="4" type="ORF">BDV96DRAFT_518320</name>
</gene>
<dbReference type="InterPro" id="IPR036291">
    <property type="entry name" value="NAD(P)-bd_dom_sf"/>
</dbReference>
<keyword evidence="2" id="KW-0521">NADP</keyword>
<dbReference type="AlphaFoldDB" id="A0A6A5ZD40"/>
<dbReference type="SUPFAM" id="SSF51735">
    <property type="entry name" value="NAD(P)-binding Rossmann-fold domains"/>
    <property type="match status" value="1"/>
</dbReference>
<dbReference type="PANTHER" id="PTHR42748:SF26">
    <property type="entry name" value="NMRA-LIKE DOMAIN-CONTAINING PROTEIN"/>
    <property type="match status" value="1"/>
</dbReference>
<dbReference type="CDD" id="cd05251">
    <property type="entry name" value="NmrA_like_SDR_a"/>
    <property type="match status" value="1"/>
</dbReference>
<dbReference type="Proteomes" id="UP000799770">
    <property type="component" value="Unassembled WGS sequence"/>
</dbReference>
<accession>A0A6A5ZD40</accession>
<comment type="similarity">
    <text evidence="1">Belongs to the NmrA-type oxidoreductase family.</text>
</comment>
<keyword evidence="5" id="KW-1185">Reference proteome</keyword>
<reference evidence="4" key="1">
    <citation type="journal article" date="2020" name="Stud. Mycol.">
        <title>101 Dothideomycetes genomes: a test case for predicting lifestyles and emergence of pathogens.</title>
        <authorList>
            <person name="Haridas S."/>
            <person name="Albert R."/>
            <person name="Binder M."/>
            <person name="Bloem J."/>
            <person name="Labutti K."/>
            <person name="Salamov A."/>
            <person name="Andreopoulos B."/>
            <person name="Baker S."/>
            <person name="Barry K."/>
            <person name="Bills G."/>
            <person name="Bluhm B."/>
            <person name="Cannon C."/>
            <person name="Castanera R."/>
            <person name="Culley D."/>
            <person name="Daum C."/>
            <person name="Ezra D."/>
            <person name="Gonzalez J."/>
            <person name="Henrissat B."/>
            <person name="Kuo A."/>
            <person name="Liang C."/>
            <person name="Lipzen A."/>
            <person name="Lutzoni F."/>
            <person name="Magnuson J."/>
            <person name="Mondo S."/>
            <person name="Nolan M."/>
            <person name="Ohm R."/>
            <person name="Pangilinan J."/>
            <person name="Park H.-J."/>
            <person name="Ramirez L."/>
            <person name="Alfaro M."/>
            <person name="Sun H."/>
            <person name="Tritt A."/>
            <person name="Yoshinaga Y."/>
            <person name="Zwiers L.-H."/>
            <person name="Turgeon B."/>
            <person name="Goodwin S."/>
            <person name="Spatafora J."/>
            <person name="Crous P."/>
            <person name="Grigoriev I."/>
        </authorList>
    </citation>
    <scope>NUCLEOTIDE SEQUENCE</scope>
    <source>
        <strain evidence="4">CBS 627.86</strain>
    </source>
</reference>
<dbReference type="Pfam" id="PF05368">
    <property type="entry name" value="NmrA"/>
    <property type="match status" value="1"/>
</dbReference>
<name>A0A6A5ZD40_9PLEO</name>
<evidence type="ECO:0000313" key="4">
    <source>
        <dbReference type="EMBL" id="KAF2117362.1"/>
    </source>
</evidence>
<evidence type="ECO:0000256" key="1">
    <source>
        <dbReference type="ARBA" id="ARBA00006328"/>
    </source>
</evidence>
<protein>
    <recommendedName>
        <fullName evidence="3">NmrA-like domain-containing protein</fullName>
    </recommendedName>
</protein>
<dbReference type="Gene3D" id="3.40.50.720">
    <property type="entry name" value="NAD(P)-binding Rossmann-like Domain"/>
    <property type="match status" value="1"/>
</dbReference>
<evidence type="ECO:0000259" key="3">
    <source>
        <dbReference type="Pfam" id="PF05368"/>
    </source>
</evidence>
<dbReference type="InterPro" id="IPR051164">
    <property type="entry name" value="NmrA-like_oxidored"/>
</dbReference>
<evidence type="ECO:0000313" key="5">
    <source>
        <dbReference type="Proteomes" id="UP000799770"/>
    </source>
</evidence>
<evidence type="ECO:0000256" key="2">
    <source>
        <dbReference type="ARBA" id="ARBA00022857"/>
    </source>
</evidence>
<organism evidence="4 5">
    <name type="scientific">Lophiotrema nucula</name>
    <dbReference type="NCBI Taxonomy" id="690887"/>
    <lineage>
        <taxon>Eukaryota</taxon>
        <taxon>Fungi</taxon>
        <taxon>Dikarya</taxon>
        <taxon>Ascomycota</taxon>
        <taxon>Pezizomycotina</taxon>
        <taxon>Dothideomycetes</taxon>
        <taxon>Pleosporomycetidae</taxon>
        <taxon>Pleosporales</taxon>
        <taxon>Lophiotremataceae</taxon>
        <taxon>Lophiotrema</taxon>
    </lineage>
</organism>
<proteinExistence type="inferred from homology"/>
<dbReference type="PANTHER" id="PTHR42748">
    <property type="entry name" value="NITROGEN METABOLITE REPRESSION PROTEIN NMRA FAMILY MEMBER"/>
    <property type="match status" value="1"/>
</dbReference>
<dbReference type="Gene3D" id="3.90.25.10">
    <property type="entry name" value="UDP-galactose 4-epimerase, domain 1"/>
    <property type="match status" value="1"/>
</dbReference>
<sequence length="328" mass="36472">MPSKIITIVGITGNQGASVADAFLNEPGWQIRGITRDTSKQSSKAWSDKGVEMVAADLDNVASLEAVFKDSAVIFGVTDFWQHIYNPANQKKAQELGKTVNVIASEAEIQHGKNIVDAAQATASTLDMLVLSVVPDSKKWSHGKITWNYHFEGKWKIVEYLEKEYPELYRKTSTFHAAFYIPNLDSMMVPRKTPDGSYIISYPLDGDKQIPMYHPRNDSGPLVKALVKSTPGQNLMGYGSLISFNEVAEIWSRNLGQPVKYKRSTVEDMDQMIPGGIGRELGEMMEYISSPGYFGGEEAVKELNLIEPKELGDIPLTEVREYLKGKTV</sequence>
<dbReference type="InterPro" id="IPR008030">
    <property type="entry name" value="NmrA-like"/>
</dbReference>
<feature type="domain" description="NmrA-like" evidence="3">
    <location>
        <begin position="3"/>
        <end position="322"/>
    </location>
</feature>
<dbReference type="OrthoDB" id="3358371at2759"/>
<dbReference type="EMBL" id="ML977319">
    <property type="protein sequence ID" value="KAF2117362.1"/>
    <property type="molecule type" value="Genomic_DNA"/>
</dbReference>